<evidence type="ECO:0000313" key="2">
    <source>
        <dbReference type="Proteomes" id="UP000198287"/>
    </source>
</evidence>
<dbReference type="AlphaFoldDB" id="A0A226EWH0"/>
<organism evidence="1 2">
    <name type="scientific">Folsomia candida</name>
    <name type="common">Springtail</name>
    <dbReference type="NCBI Taxonomy" id="158441"/>
    <lineage>
        <taxon>Eukaryota</taxon>
        <taxon>Metazoa</taxon>
        <taxon>Ecdysozoa</taxon>
        <taxon>Arthropoda</taxon>
        <taxon>Hexapoda</taxon>
        <taxon>Collembola</taxon>
        <taxon>Entomobryomorpha</taxon>
        <taxon>Isotomoidea</taxon>
        <taxon>Isotomidae</taxon>
        <taxon>Proisotominae</taxon>
        <taxon>Folsomia</taxon>
    </lineage>
</organism>
<reference evidence="1 2" key="1">
    <citation type="submission" date="2015-12" db="EMBL/GenBank/DDBJ databases">
        <title>The genome of Folsomia candida.</title>
        <authorList>
            <person name="Faddeeva A."/>
            <person name="Derks M.F."/>
            <person name="Anvar Y."/>
            <person name="Smit S."/>
            <person name="Van Straalen N."/>
            <person name="Roelofs D."/>
        </authorList>
    </citation>
    <scope>NUCLEOTIDE SEQUENCE [LARGE SCALE GENOMIC DNA]</scope>
    <source>
        <strain evidence="1 2">VU population</strain>
        <tissue evidence="1">Whole body</tissue>
    </source>
</reference>
<dbReference type="Proteomes" id="UP000198287">
    <property type="component" value="Unassembled WGS sequence"/>
</dbReference>
<proteinExistence type="predicted"/>
<comment type="caution">
    <text evidence="1">The sequence shown here is derived from an EMBL/GenBank/DDBJ whole genome shotgun (WGS) entry which is preliminary data.</text>
</comment>
<keyword evidence="2" id="KW-1185">Reference proteome</keyword>
<protein>
    <submittedName>
        <fullName evidence="1">Uncharacterized protein</fullName>
    </submittedName>
</protein>
<name>A0A226EWH0_FOLCA</name>
<accession>A0A226EWH0</accession>
<dbReference type="EMBL" id="LNIX01000001">
    <property type="protein sequence ID" value="OXA61424.1"/>
    <property type="molecule type" value="Genomic_DNA"/>
</dbReference>
<sequence>MRRGEMREWNSGSRHVCGAEFTLNPCRDHNCALVSLNLGKSAGFIHLQDPWGYKISKCLRSRVKTVFTTKAWKSERVLKTPKNHRENTRVTFCQLLLCLNWNARRELIRLGPRRAKRYAVKWSDKPSDSSSWGHAQSLGSILSPSSLKLEIGQVQNYPNFYSVRVGLS</sequence>
<gene>
    <name evidence="1" type="ORF">Fcan01_03053</name>
</gene>
<evidence type="ECO:0000313" key="1">
    <source>
        <dbReference type="EMBL" id="OXA61424.1"/>
    </source>
</evidence>